<dbReference type="Proteomes" id="UP001519348">
    <property type="component" value="Unassembled WGS sequence"/>
</dbReference>
<keyword evidence="1" id="KW-1133">Transmembrane helix</keyword>
<feature type="transmembrane region" description="Helical" evidence="1">
    <location>
        <begin position="35"/>
        <end position="57"/>
    </location>
</feature>
<sequence>MSPEQVGFALLYLGIFLLLGKWIRLHSKGMQNLFLPASVIGGFLALLLGPEILGRIIGNFAGEDAFLANGIMTAEIMEVWSALPGLMINVVFATLFIGTVLPNMKRVWNVGGPQLAFGWTLGWGQYVVGLLIALLILVPFYDLPPFIGALIEVGFEGGHGTAAGLQGTFEDLGFPEAYDIAVGLFYFGKRKPIE</sequence>
<organism evidence="2 3">
    <name type="scientific">Jeotgalicoccus aerolatus</name>
    <dbReference type="NCBI Taxonomy" id="709510"/>
    <lineage>
        <taxon>Bacteria</taxon>
        <taxon>Bacillati</taxon>
        <taxon>Bacillota</taxon>
        <taxon>Bacilli</taxon>
        <taxon>Bacillales</taxon>
        <taxon>Staphylococcaceae</taxon>
        <taxon>Jeotgalicoccus</taxon>
    </lineage>
</organism>
<evidence type="ECO:0000256" key="1">
    <source>
        <dbReference type="SAM" id="Phobius"/>
    </source>
</evidence>
<accession>A0ABS4HQ99</accession>
<keyword evidence="3" id="KW-1185">Reference proteome</keyword>
<dbReference type="EMBL" id="JAGGKN010000007">
    <property type="protein sequence ID" value="MBP1953109.1"/>
    <property type="molecule type" value="Genomic_DNA"/>
</dbReference>
<gene>
    <name evidence="2" type="ORF">J2Z27_002190</name>
</gene>
<feature type="transmembrane region" description="Helical" evidence="1">
    <location>
        <begin position="82"/>
        <end position="104"/>
    </location>
</feature>
<proteinExistence type="predicted"/>
<feature type="transmembrane region" description="Helical" evidence="1">
    <location>
        <begin position="116"/>
        <end position="141"/>
    </location>
</feature>
<dbReference type="PANTHER" id="PTHR36178:SF1">
    <property type="entry name" value="SODIUM_GLUTAMATE SYMPORTER"/>
    <property type="match status" value="1"/>
</dbReference>
<keyword evidence="1" id="KW-0472">Membrane</keyword>
<comment type="caution">
    <text evidence="2">The sequence shown here is derived from an EMBL/GenBank/DDBJ whole genome shotgun (WGS) entry which is preliminary data.</text>
</comment>
<protein>
    <submittedName>
        <fullName evidence="2">Na+/glutamate symporter</fullName>
    </submittedName>
</protein>
<feature type="transmembrane region" description="Helical" evidence="1">
    <location>
        <begin position="6"/>
        <end position="23"/>
    </location>
</feature>
<evidence type="ECO:0000313" key="3">
    <source>
        <dbReference type="Proteomes" id="UP001519348"/>
    </source>
</evidence>
<reference evidence="2 3" key="1">
    <citation type="submission" date="2021-03" db="EMBL/GenBank/DDBJ databases">
        <title>Genomic Encyclopedia of Type Strains, Phase IV (KMG-IV): sequencing the most valuable type-strain genomes for metagenomic binning, comparative biology and taxonomic classification.</title>
        <authorList>
            <person name="Goeker M."/>
        </authorList>
    </citation>
    <scope>NUCLEOTIDE SEQUENCE [LARGE SCALE GENOMIC DNA]</scope>
    <source>
        <strain evidence="2 3">DSM 22420</strain>
    </source>
</reference>
<name>A0ABS4HQ99_9STAP</name>
<dbReference type="InterPro" id="IPR004445">
    <property type="entry name" value="GltS"/>
</dbReference>
<dbReference type="RefSeq" id="WP_231957203.1">
    <property type="nucleotide sequence ID" value="NZ_BMCN01000002.1"/>
</dbReference>
<dbReference type="PANTHER" id="PTHR36178">
    <property type="entry name" value="SLR0625 PROTEIN"/>
    <property type="match status" value="1"/>
</dbReference>
<keyword evidence="1" id="KW-0812">Transmembrane</keyword>
<evidence type="ECO:0000313" key="2">
    <source>
        <dbReference type="EMBL" id="MBP1953109.1"/>
    </source>
</evidence>